<dbReference type="PANTHER" id="PTHR35317">
    <property type="entry name" value="OS04G0629600 PROTEIN"/>
    <property type="match status" value="1"/>
</dbReference>
<evidence type="ECO:0000313" key="2">
    <source>
        <dbReference type="Proteomes" id="UP001418222"/>
    </source>
</evidence>
<dbReference type="AlphaFoldDB" id="A0AAP0AZM1"/>
<protein>
    <recommendedName>
        <fullName evidence="3">DUF4219 domain-containing protein</fullName>
    </recommendedName>
</protein>
<dbReference type="Pfam" id="PF14223">
    <property type="entry name" value="Retrotran_gag_2"/>
    <property type="match status" value="1"/>
</dbReference>
<name>A0AAP0AZM1_9ASPA</name>
<gene>
    <name evidence="1" type="ORF">KSP39_PZI020905</name>
</gene>
<dbReference type="Proteomes" id="UP001418222">
    <property type="component" value="Unassembled WGS sequence"/>
</dbReference>
<dbReference type="PANTHER" id="PTHR35317:SF28">
    <property type="entry name" value="ZINC FINGER, CCHC-TYPE, RIBONUCLEASE H-LIKE DOMAIN, GAG-PRE-INTEGRASE DOMAIN PROTEIN-RELATED"/>
    <property type="match status" value="1"/>
</dbReference>
<organism evidence="1 2">
    <name type="scientific">Platanthera zijinensis</name>
    <dbReference type="NCBI Taxonomy" id="2320716"/>
    <lineage>
        <taxon>Eukaryota</taxon>
        <taxon>Viridiplantae</taxon>
        <taxon>Streptophyta</taxon>
        <taxon>Embryophyta</taxon>
        <taxon>Tracheophyta</taxon>
        <taxon>Spermatophyta</taxon>
        <taxon>Magnoliopsida</taxon>
        <taxon>Liliopsida</taxon>
        <taxon>Asparagales</taxon>
        <taxon>Orchidaceae</taxon>
        <taxon>Orchidoideae</taxon>
        <taxon>Orchideae</taxon>
        <taxon>Orchidinae</taxon>
        <taxon>Platanthera</taxon>
    </lineage>
</organism>
<accession>A0AAP0AZM1</accession>
<proteinExistence type="predicted"/>
<evidence type="ECO:0000313" key="1">
    <source>
        <dbReference type="EMBL" id="KAK8921047.1"/>
    </source>
</evidence>
<keyword evidence="2" id="KW-1185">Reference proteome</keyword>
<sequence>METGGVMPGQVPKLTKTNYGNWSIQMKVLLASKELWEVVEDGYEEPDAEAEATLTNAQRTTLREARKKDKKALFTLYQGVDEATFEKISEAVSSKEAWEVLQRSMQGVDKAKKVKLQSLQGEYEMLRMQATEKVRDFVTRLRTLTNEMKRNEEAIDDVSLMEKLRGPCQGSSDMWWWQSRSRRTSPR</sequence>
<reference evidence="1 2" key="1">
    <citation type="journal article" date="2022" name="Nat. Plants">
        <title>Genomes of leafy and leafless Platanthera orchids illuminate the evolution of mycoheterotrophy.</title>
        <authorList>
            <person name="Li M.H."/>
            <person name="Liu K.W."/>
            <person name="Li Z."/>
            <person name="Lu H.C."/>
            <person name="Ye Q.L."/>
            <person name="Zhang D."/>
            <person name="Wang J.Y."/>
            <person name="Li Y.F."/>
            <person name="Zhong Z.M."/>
            <person name="Liu X."/>
            <person name="Yu X."/>
            <person name="Liu D.K."/>
            <person name="Tu X.D."/>
            <person name="Liu B."/>
            <person name="Hao Y."/>
            <person name="Liao X.Y."/>
            <person name="Jiang Y.T."/>
            <person name="Sun W.H."/>
            <person name="Chen J."/>
            <person name="Chen Y.Q."/>
            <person name="Ai Y."/>
            <person name="Zhai J.W."/>
            <person name="Wu S.S."/>
            <person name="Zhou Z."/>
            <person name="Hsiao Y.Y."/>
            <person name="Wu W.L."/>
            <person name="Chen Y.Y."/>
            <person name="Lin Y.F."/>
            <person name="Hsu J.L."/>
            <person name="Li C.Y."/>
            <person name="Wang Z.W."/>
            <person name="Zhao X."/>
            <person name="Zhong W.Y."/>
            <person name="Ma X.K."/>
            <person name="Ma L."/>
            <person name="Huang J."/>
            <person name="Chen G.Z."/>
            <person name="Huang M.Z."/>
            <person name="Huang L."/>
            <person name="Peng D.H."/>
            <person name="Luo Y.B."/>
            <person name="Zou S.Q."/>
            <person name="Chen S.P."/>
            <person name="Lan S."/>
            <person name="Tsai W.C."/>
            <person name="Van de Peer Y."/>
            <person name="Liu Z.J."/>
        </authorList>
    </citation>
    <scope>NUCLEOTIDE SEQUENCE [LARGE SCALE GENOMIC DNA]</scope>
    <source>
        <strain evidence="1">Lor287</strain>
    </source>
</reference>
<dbReference type="EMBL" id="JBBWWQ010000018">
    <property type="protein sequence ID" value="KAK8921047.1"/>
    <property type="molecule type" value="Genomic_DNA"/>
</dbReference>
<evidence type="ECO:0008006" key="3">
    <source>
        <dbReference type="Google" id="ProtNLM"/>
    </source>
</evidence>
<comment type="caution">
    <text evidence="1">The sequence shown here is derived from an EMBL/GenBank/DDBJ whole genome shotgun (WGS) entry which is preliminary data.</text>
</comment>